<dbReference type="InterPro" id="IPR007016">
    <property type="entry name" value="O-antigen_ligase-rel_domated"/>
</dbReference>
<feature type="transmembrane region" description="Helical" evidence="6">
    <location>
        <begin position="143"/>
        <end position="164"/>
    </location>
</feature>
<evidence type="ECO:0000259" key="7">
    <source>
        <dbReference type="Pfam" id="PF04932"/>
    </source>
</evidence>
<dbReference type="Proteomes" id="UP000265882">
    <property type="component" value="Unassembled WGS sequence"/>
</dbReference>
<dbReference type="EMBL" id="QZKU01000041">
    <property type="protein sequence ID" value="RJP24067.1"/>
    <property type="molecule type" value="Genomic_DNA"/>
</dbReference>
<evidence type="ECO:0000256" key="2">
    <source>
        <dbReference type="ARBA" id="ARBA00022692"/>
    </source>
</evidence>
<reference evidence="8 9" key="1">
    <citation type="journal article" date="2017" name="ISME J.">
        <title>Energy and carbon metabolisms in a deep terrestrial subsurface fluid microbial community.</title>
        <authorList>
            <person name="Momper L."/>
            <person name="Jungbluth S.P."/>
            <person name="Lee M.D."/>
            <person name="Amend J.P."/>
        </authorList>
    </citation>
    <scope>NUCLEOTIDE SEQUENCE [LARGE SCALE GENOMIC DNA]</scope>
    <source>
        <strain evidence="8">SURF_5</strain>
    </source>
</reference>
<keyword evidence="2 6" id="KW-0812">Transmembrane</keyword>
<dbReference type="PANTHER" id="PTHR37422">
    <property type="entry name" value="TEICHURONIC ACID BIOSYNTHESIS PROTEIN TUAE"/>
    <property type="match status" value="1"/>
</dbReference>
<evidence type="ECO:0000256" key="5">
    <source>
        <dbReference type="SAM" id="MobiDB-lite"/>
    </source>
</evidence>
<dbReference type="PANTHER" id="PTHR37422:SF13">
    <property type="entry name" value="LIPOPOLYSACCHARIDE BIOSYNTHESIS PROTEIN PA4999-RELATED"/>
    <property type="match status" value="1"/>
</dbReference>
<dbReference type="AlphaFoldDB" id="A0A3A4NUF1"/>
<name>A0A3A4NUF1_ABYX5</name>
<feature type="transmembrane region" description="Helical" evidence="6">
    <location>
        <begin position="213"/>
        <end position="230"/>
    </location>
</feature>
<proteinExistence type="predicted"/>
<feature type="transmembrane region" description="Helical" evidence="6">
    <location>
        <begin position="298"/>
        <end position="315"/>
    </location>
</feature>
<feature type="transmembrane region" description="Helical" evidence="6">
    <location>
        <begin position="86"/>
        <end position="108"/>
    </location>
</feature>
<feature type="transmembrane region" description="Helical" evidence="6">
    <location>
        <begin position="272"/>
        <end position="292"/>
    </location>
</feature>
<dbReference type="Gene3D" id="1.25.40.10">
    <property type="entry name" value="Tetratricopeptide repeat domain"/>
    <property type="match status" value="1"/>
</dbReference>
<feature type="transmembrane region" description="Helical" evidence="6">
    <location>
        <begin position="322"/>
        <end position="339"/>
    </location>
</feature>
<evidence type="ECO:0000313" key="9">
    <source>
        <dbReference type="Proteomes" id="UP000265882"/>
    </source>
</evidence>
<evidence type="ECO:0000256" key="6">
    <source>
        <dbReference type="SAM" id="Phobius"/>
    </source>
</evidence>
<dbReference type="GO" id="GO:0016020">
    <property type="term" value="C:membrane"/>
    <property type="evidence" value="ECO:0007669"/>
    <property type="project" value="UniProtKB-SubCell"/>
</dbReference>
<sequence>MSRKKKRKTASTSANQQVKPAPPRDSVHDFADNLIFSGTLLVLFLRPFISGRTYPIHNHFFNISIAVLALLWLVKAWRKGALVLHNRLLTCFLLGFFAVCGFTFFTTINKGLTLRYIYEILAYTLLFLVIANNFRDMSKIKAGVVVFLAAGFLVNLYGVGQQFYTLEMTRQYVEQALKTADTQSFSGIPIGTGVLHRLETQRIFSTFLHPNSYALYLAILGALTLGWTWDSRRFLTESARRSVSLILRRSNLSGRHGTLSAFLSVAAGTGEILLLVLFLISCIIIPFCLWLTYSRGGLLSAAAVLVVFAAVWVWGRRAPKTVVAGVALAAVVSLLFLHMPDAYCADKIDVKSVSFMSRLQDSLSVKQRLSYWEATLIMIRDYPWVGVGWGAWESAYPKYMVLGGYPVRLAHNNFLQVCAETGIIGLNLFVGLWLVSLHAFWRKLRSSEMQGIACGLGAAIVAFLVNSMVDFALYLPALVSVVFACLGLLAAIPADDDEHDKFSISLTTPRALVLGLFLLCFVFLLYQSFAALKVFDDVERKRADAFPNAFAQSRGFQSNPHLQYQVLRSSIPRLNQSISRYPFSSDSYQLLGEIYLRLAGLEQSPHLITEAIKCFERAAELNPLSPYVRRSLATAYWTNGNITQQSAFFEKALLAEVKASENFPVNPEFHTDLVTIYTALGHVDKAGKEAELAAELAKHYKQF</sequence>
<protein>
    <recommendedName>
        <fullName evidence="7">O-antigen ligase-related domain-containing protein</fullName>
    </recommendedName>
</protein>
<feature type="region of interest" description="Disordered" evidence="5">
    <location>
        <begin position="1"/>
        <end position="25"/>
    </location>
</feature>
<dbReference type="InterPro" id="IPR051533">
    <property type="entry name" value="WaaL-like"/>
</dbReference>
<feature type="transmembrane region" description="Helical" evidence="6">
    <location>
        <begin position="55"/>
        <end position="74"/>
    </location>
</feature>
<feature type="domain" description="O-antigen ligase-related" evidence="7">
    <location>
        <begin position="281"/>
        <end position="430"/>
    </location>
</feature>
<comment type="caution">
    <text evidence="8">The sequence shown here is derived from an EMBL/GenBank/DDBJ whole genome shotgun (WGS) entry which is preliminary data.</text>
</comment>
<feature type="transmembrane region" description="Helical" evidence="6">
    <location>
        <begin position="414"/>
        <end position="435"/>
    </location>
</feature>
<feature type="transmembrane region" description="Helical" evidence="6">
    <location>
        <begin position="30"/>
        <end position="49"/>
    </location>
</feature>
<organism evidence="8 9">
    <name type="scientific">Abyssobacteria bacterium (strain SURF_5)</name>
    <dbReference type="NCBI Taxonomy" id="2093360"/>
    <lineage>
        <taxon>Bacteria</taxon>
        <taxon>Pseudomonadati</taxon>
        <taxon>Candidatus Hydrogenedentota</taxon>
        <taxon>Candidatus Abyssobacteria</taxon>
    </lineage>
</organism>
<feature type="transmembrane region" description="Helical" evidence="6">
    <location>
        <begin position="114"/>
        <end position="131"/>
    </location>
</feature>
<dbReference type="SUPFAM" id="SSF48452">
    <property type="entry name" value="TPR-like"/>
    <property type="match status" value="1"/>
</dbReference>
<dbReference type="Pfam" id="PF04932">
    <property type="entry name" value="Wzy_C"/>
    <property type="match status" value="1"/>
</dbReference>
<accession>A0A3A4NUF1</accession>
<feature type="transmembrane region" description="Helical" evidence="6">
    <location>
        <begin position="512"/>
        <end position="532"/>
    </location>
</feature>
<comment type="subcellular location">
    <subcellularLocation>
        <location evidence="1">Membrane</location>
        <topology evidence="1">Multi-pass membrane protein</topology>
    </subcellularLocation>
</comment>
<dbReference type="InterPro" id="IPR011990">
    <property type="entry name" value="TPR-like_helical_dom_sf"/>
</dbReference>
<evidence type="ECO:0000313" key="8">
    <source>
        <dbReference type="EMBL" id="RJP24067.1"/>
    </source>
</evidence>
<evidence type="ECO:0000256" key="1">
    <source>
        <dbReference type="ARBA" id="ARBA00004141"/>
    </source>
</evidence>
<keyword evidence="3 6" id="KW-1133">Transmembrane helix</keyword>
<evidence type="ECO:0000256" key="4">
    <source>
        <dbReference type="ARBA" id="ARBA00023136"/>
    </source>
</evidence>
<feature type="transmembrane region" description="Helical" evidence="6">
    <location>
        <begin position="471"/>
        <end position="492"/>
    </location>
</feature>
<evidence type="ECO:0000256" key="3">
    <source>
        <dbReference type="ARBA" id="ARBA00022989"/>
    </source>
</evidence>
<gene>
    <name evidence="8" type="ORF">C4520_05080</name>
</gene>
<keyword evidence="4 6" id="KW-0472">Membrane</keyword>